<feature type="transmembrane region" description="Helical" evidence="1">
    <location>
        <begin position="362"/>
        <end position="379"/>
    </location>
</feature>
<feature type="transmembrane region" description="Helical" evidence="1">
    <location>
        <begin position="892"/>
        <end position="912"/>
    </location>
</feature>
<keyword evidence="1" id="KW-0472">Membrane</keyword>
<feature type="transmembrane region" description="Helical" evidence="1">
    <location>
        <begin position="391"/>
        <end position="414"/>
    </location>
</feature>
<dbReference type="Gene3D" id="3.30.70.1320">
    <property type="entry name" value="Multidrug efflux transporter AcrB pore domain like"/>
    <property type="match status" value="1"/>
</dbReference>
<organism evidence="2 3">
    <name type="scientific">Saccharicrinis carchari</name>
    <dbReference type="NCBI Taxonomy" id="1168039"/>
    <lineage>
        <taxon>Bacteria</taxon>
        <taxon>Pseudomonadati</taxon>
        <taxon>Bacteroidota</taxon>
        <taxon>Bacteroidia</taxon>
        <taxon>Marinilabiliales</taxon>
        <taxon>Marinilabiliaceae</taxon>
        <taxon>Saccharicrinis</taxon>
    </lineage>
</organism>
<dbReference type="GO" id="GO:0005886">
    <property type="term" value="C:plasma membrane"/>
    <property type="evidence" value="ECO:0007669"/>
    <property type="project" value="TreeGrafter"/>
</dbReference>
<dbReference type="Gene3D" id="3.30.70.1440">
    <property type="entry name" value="Multidrug efflux transporter AcrB pore domain"/>
    <property type="match status" value="1"/>
</dbReference>
<dbReference type="Pfam" id="PF00873">
    <property type="entry name" value="ACR_tran"/>
    <property type="match status" value="1"/>
</dbReference>
<dbReference type="AlphaFoldDB" id="A0A521AWA2"/>
<accession>A0A521AWA2</accession>
<dbReference type="RefSeq" id="WP_142531842.1">
    <property type="nucleotide sequence ID" value="NZ_FXTB01000001.1"/>
</dbReference>
<feature type="transmembrane region" description="Helical" evidence="1">
    <location>
        <begin position="435"/>
        <end position="459"/>
    </location>
</feature>
<dbReference type="GO" id="GO:0042910">
    <property type="term" value="F:xenobiotic transmembrane transporter activity"/>
    <property type="evidence" value="ECO:0007669"/>
    <property type="project" value="TreeGrafter"/>
</dbReference>
<feature type="transmembrane region" description="Helical" evidence="1">
    <location>
        <begin position="12"/>
        <end position="29"/>
    </location>
</feature>
<protein>
    <submittedName>
        <fullName evidence="2">Multidrug efflux pump subunit AcrB</fullName>
    </submittedName>
</protein>
<feature type="transmembrane region" description="Helical" evidence="1">
    <location>
        <begin position="968"/>
        <end position="986"/>
    </location>
</feature>
<dbReference type="InterPro" id="IPR001036">
    <property type="entry name" value="Acrflvin-R"/>
</dbReference>
<feature type="transmembrane region" description="Helical" evidence="1">
    <location>
        <begin position="465"/>
        <end position="492"/>
    </location>
</feature>
<keyword evidence="3" id="KW-1185">Reference proteome</keyword>
<feature type="transmembrane region" description="Helical" evidence="1">
    <location>
        <begin position="918"/>
        <end position="939"/>
    </location>
</feature>
<dbReference type="OrthoDB" id="9798415at2"/>
<keyword evidence="1" id="KW-1133">Transmembrane helix</keyword>
<dbReference type="PRINTS" id="PR00702">
    <property type="entry name" value="ACRIFLAVINRP"/>
</dbReference>
<feature type="transmembrane region" description="Helical" evidence="1">
    <location>
        <begin position="870"/>
        <end position="885"/>
    </location>
</feature>
<feature type="transmembrane region" description="Helical" evidence="1">
    <location>
        <begin position="525"/>
        <end position="548"/>
    </location>
</feature>
<dbReference type="InterPro" id="IPR027463">
    <property type="entry name" value="AcrB_DN_DC_subdom"/>
</dbReference>
<dbReference type="SUPFAM" id="SSF82866">
    <property type="entry name" value="Multidrug efflux transporter AcrB transmembrane domain"/>
    <property type="match status" value="2"/>
</dbReference>
<dbReference type="Gene3D" id="3.30.2090.10">
    <property type="entry name" value="Multidrug efflux transporter AcrB TolC docking domain, DN and DC subdomains"/>
    <property type="match status" value="2"/>
</dbReference>
<name>A0A521AWA2_SACCC</name>
<keyword evidence="1" id="KW-0812">Transmembrane</keyword>
<dbReference type="PANTHER" id="PTHR32063:SF18">
    <property type="entry name" value="CATION EFFLUX SYSTEM PROTEIN"/>
    <property type="match status" value="1"/>
</dbReference>
<dbReference type="EMBL" id="FXTB01000001">
    <property type="protein sequence ID" value="SMO39109.1"/>
    <property type="molecule type" value="Genomic_DNA"/>
</dbReference>
<evidence type="ECO:0000256" key="1">
    <source>
        <dbReference type="SAM" id="Phobius"/>
    </source>
</evidence>
<dbReference type="Gene3D" id="1.20.1640.10">
    <property type="entry name" value="Multidrug efflux transporter AcrB transmembrane domain"/>
    <property type="match status" value="2"/>
</dbReference>
<evidence type="ECO:0000313" key="3">
    <source>
        <dbReference type="Proteomes" id="UP000319040"/>
    </source>
</evidence>
<evidence type="ECO:0000313" key="2">
    <source>
        <dbReference type="EMBL" id="SMO39109.1"/>
    </source>
</evidence>
<dbReference type="SUPFAM" id="SSF82714">
    <property type="entry name" value="Multidrug efflux transporter AcrB TolC docking domain, DN and DC subdomains"/>
    <property type="match status" value="2"/>
</dbReference>
<dbReference type="Gene3D" id="3.30.70.1430">
    <property type="entry name" value="Multidrug efflux transporter AcrB pore domain"/>
    <property type="match status" value="2"/>
</dbReference>
<feature type="transmembrane region" description="Helical" evidence="1">
    <location>
        <begin position="992"/>
        <end position="1016"/>
    </location>
</feature>
<gene>
    <name evidence="2" type="ORF">SAMN06265379_101468</name>
</gene>
<reference evidence="2 3" key="1">
    <citation type="submission" date="2017-05" db="EMBL/GenBank/DDBJ databases">
        <authorList>
            <person name="Varghese N."/>
            <person name="Submissions S."/>
        </authorList>
    </citation>
    <scope>NUCLEOTIDE SEQUENCE [LARGE SCALE GENOMIC DNA]</scope>
    <source>
        <strain evidence="2 3">DSM 27040</strain>
    </source>
</reference>
<dbReference type="PANTHER" id="PTHR32063">
    <property type="match status" value="1"/>
</dbReference>
<proteinExistence type="predicted"/>
<dbReference type="Proteomes" id="UP000319040">
    <property type="component" value="Unassembled WGS sequence"/>
</dbReference>
<feature type="transmembrane region" description="Helical" evidence="1">
    <location>
        <begin position="337"/>
        <end position="355"/>
    </location>
</feature>
<sequence length="1030" mass="112691">MNITGVAIKKNRITYTLLFLIIALGIASYNDLPRNSMPPYTVRVATVVTAFPGASPERIEMLISDKIEKVAQEIPEVDYIASESRTGLSVVSVSLKESTPARDLQPIWDRLRRKIETIRGDFPAGIHGPTVNDEDLGVVYGIQLGLSNDGFEYTELKDYAESLRDTLIKLENSAKVEIVGVQEKPVFIRFDNARLAQLGLTSSQLRNIISSTNIIIPAGEVNYEDERLILEPSGSFESVEDIRKMLIPIGNKGGTVMLGDITEVERAYASPRQSMVKINGSEALVLSISLKDGANIVDLGSDVNEAVRQFSRNLPVGLEITRIASQDVDVQNSISDFMSNVTQSIVIVLLVMLLFLGLRTGLVVASLIPFAIVLTLLMMNQFGVGLNQVSLAALIMALGMLVDNAIVMAESMIVKMEKGEKAVDAALASSKELMIPLLISSLTTAAAFLSFFLAASVMGEIMGQLFSVITLALLSSWIMTLTIIPLLAVAFIRIKKKKQEKSSIFDRLNRHYNGLLTFSLKRPSLILITTGVLLILSLVGFTFLPFVFMPDSERNLITLDLNLPLGTHIKTTESKIAQIEDFLRDSLLVGEEGAKGVTGWSSFIGKGPKSYDLGYFPGEANSGYAHMLINTTSGDDNEMVIAALERYSFFNLPNAEVVVKKLGSGGGAATPIEVRLSGSSPGELFRIASEVKDFLHQIPQSSNVSDSWGPKIKKFFIEIDQARLSQSGLTNQDIAVSLNTVLTGYHVGEFRLEDSTIPIIMRAEGGEEMDYLQIESLNIFGQNSGKNVPLAQVATIVPQWEFAKILRRDLTRTLTVTSQLAQGATATEVMAKLRPFMKKESESWKMGYTYAYGGESEGSAKAMSAVADKLPLSMFIILFLLVLQFNSMRKTFIVVSTIPLGFIGVVGGLLITGATMSFTGFLGIISLAGIVINNAIVLIDRIQMEIEELKRQPYEAIVTAANERFRPILLTTFTTSLGLIPLWLGGGDMWKPMAIGIIFGLLFATVITLVFVPLMYKLMFKVRQPMKNAE</sequence>
<dbReference type="SUPFAM" id="SSF82693">
    <property type="entry name" value="Multidrug efflux transporter AcrB pore domain, PN1, PN2, PC1 and PC2 subdomains"/>
    <property type="match status" value="2"/>
</dbReference>